<comment type="caution">
    <text evidence="1">The sequence shown here is derived from an EMBL/GenBank/DDBJ whole genome shotgun (WGS) entry which is preliminary data.</text>
</comment>
<reference evidence="1 2" key="1">
    <citation type="submission" date="2024-01" db="EMBL/GenBank/DDBJ databases">
        <title>The genomes of 5 underutilized Papilionoideae crops provide insights into root nodulation and disease resistance.</title>
        <authorList>
            <person name="Yuan L."/>
        </authorList>
    </citation>
    <scope>NUCLEOTIDE SEQUENCE [LARGE SCALE GENOMIC DNA]</scope>
    <source>
        <strain evidence="1">LY-2023</strain>
        <tissue evidence="1">Leaf</tissue>
    </source>
</reference>
<dbReference type="Proteomes" id="UP001359559">
    <property type="component" value="Unassembled WGS sequence"/>
</dbReference>
<protein>
    <submittedName>
        <fullName evidence="1">Uncharacterized protein</fullName>
    </submittedName>
</protein>
<accession>A0AAN9IQ69</accession>
<evidence type="ECO:0000313" key="2">
    <source>
        <dbReference type="Proteomes" id="UP001359559"/>
    </source>
</evidence>
<keyword evidence="2" id="KW-1185">Reference proteome</keyword>
<sequence>MLTLWAIFMDLREKEHSRKPATIPNFLIEPFFSLSCFSFFISPLPLTQERHHTTTNNFSSLTPPTRSLNSHSLYFAISFYPFPHPHAVVLYSREVVVPCLYATRC</sequence>
<dbReference type="EMBL" id="JAYKXN010000005">
    <property type="protein sequence ID" value="KAK7284243.1"/>
    <property type="molecule type" value="Genomic_DNA"/>
</dbReference>
<organism evidence="1 2">
    <name type="scientific">Clitoria ternatea</name>
    <name type="common">Butterfly pea</name>
    <dbReference type="NCBI Taxonomy" id="43366"/>
    <lineage>
        <taxon>Eukaryota</taxon>
        <taxon>Viridiplantae</taxon>
        <taxon>Streptophyta</taxon>
        <taxon>Embryophyta</taxon>
        <taxon>Tracheophyta</taxon>
        <taxon>Spermatophyta</taxon>
        <taxon>Magnoliopsida</taxon>
        <taxon>eudicotyledons</taxon>
        <taxon>Gunneridae</taxon>
        <taxon>Pentapetalae</taxon>
        <taxon>rosids</taxon>
        <taxon>fabids</taxon>
        <taxon>Fabales</taxon>
        <taxon>Fabaceae</taxon>
        <taxon>Papilionoideae</taxon>
        <taxon>50 kb inversion clade</taxon>
        <taxon>NPAAA clade</taxon>
        <taxon>indigoferoid/millettioid clade</taxon>
        <taxon>Phaseoleae</taxon>
        <taxon>Clitoria</taxon>
    </lineage>
</organism>
<gene>
    <name evidence="1" type="ORF">RJT34_18985</name>
</gene>
<proteinExistence type="predicted"/>
<evidence type="ECO:0000313" key="1">
    <source>
        <dbReference type="EMBL" id="KAK7284243.1"/>
    </source>
</evidence>
<dbReference type="AlphaFoldDB" id="A0AAN9IQ69"/>
<name>A0AAN9IQ69_CLITE</name>